<feature type="compositionally biased region" description="Pro residues" evidence="1">
    <location>
        <begin position="250"/>
        <end position="269"/>
    </location>
</feature>
<feature type="compositionally biased region" description="Low complexity" evidence="1">
    <location>
        <begin position="62"/>
        <end position="90"/>
    </location>
</feature>
<name>A0A819U8T4_9BILA</name>
<protein>
    <submittedName>
        <fullName evidence="3">Uncharacterized protein</fullName>
    </submittedName>
</protein>
<organism evidence="3 4">
    <name type="scientific">Rotaria magnacalcarata</name>
    <dbReference type="NCBI Taxonomy" id="392030"/>
    <lineage>
        <taxon>Eukaryota</taxon>
        <taxon>Metazoa</taxon>
        <taxon>Spiralia</taxon>
        <taxon>Gnathifera</taxon>
        <taxon>Rotifera</taxon>
        <taxon>Eurotatoria</taxon>
        <taxon>Bdelloidea</taxon>
        <taxon>Philodinida</taxon>
        <taxon>Philodinidae</taxon>
        <taxon>Rotaria</taxon>
    </lineage>
</organism>
<dbReference type="EMBL" id="CAJNRF010002370">
    <property type="protein sequence ID" value="CAF2036905.1"/>
    <property type="molecule type" value="Genomic_DNA"/>
</dbReference>
<comment type="caution">
    <text evidence="3">The sequence shown here is derived from an EMBL/GenBank/DDBJ whole genome shotgun (WGS) entry which is preliminary data.</text>
</comment>
<feature type="region of interest" description="Disordered" evidence="1">
    <location>
        <begin position="51"/>
        <end position="129"/>
    </location>
</feature>
<keyword evidence="4" id="KW-1185">Reference proteome</keyword>
<feature type="compositionally biased region" description="Pro residues" evidence="1">
    <location>
        <begin position="228"/>
        <end position="241"/>
    </location>
</feature>
<accession>A0A819U8T4</accession>
<dbReference type="EMBL" id="CAJOBG010004006">
    <property type="protein sequence ID" value="CAF4090891.1"/>
    <property type="molecule type" value="Genomic_DNA"/>
</dbReference>
<sequence>MPKVQTTTTTSRASPVGVTTGQNEQSLGPNLQSRLEALEAAMGVRLNVAKRQGRQSLSNTASSSPMQVSPTSTSSVTSSTTTTTSLSTSSRHNILIRSGQGVQRSASSCDVENRPGPFKRLKPSLPIETSSSSTASAVATIKKYTPPVRRPITKITAPMRQIQSKQTTLIKQRTSPMDTVPVRSARTFTVNNINSNPRPSVGVSTKTSPTSPGKPTVVNTSSSLSSPSSPPPRRPRPPPSLPSSSSSSSSPPPPPISTSPPPPPPPPPRSTSLPQKQRLSIFGEQFSDDILKTNLLWIHLNELDEESRTEVLIQFGSIENFLHEQQLLCAKQQQQLKLAAKNKTVINRSRFQLLMPKKDRLELL</sequence>
<evidence type="ECO:0000256" key="1">
    <source>
        <dbReference type="SAM" id="MobiDB-lite"/>
    </source>
</evidence>
<feature type="region of interest" description="Disordered" evidence="1">
    <location>
        <begin position="164"/>
        <end position="274"/>
    </location>
</feature>
<dbReference type="Proteomes" id="UP000663856">
    <property type="component" value="Unassembled WGS sequence"/>
</dbReference>
<feature type="compositionally biased region" description="Polar residues" evidence="1">
    <location>
        <begin position="186"/>
        <end position="198"/>
    </location>
</feature>
<dbReference type="Proteomes" id="UP000663866">
    <property type="component" value="Unassembled WGS sequence"/>
</dbReference>
<proteinExistence type="predicted"/>
<gene>
    <name evidence="3" type="ORF">OVN521_LOCUS20349</name>
    <name evidence="2" type="ORF">WKI299_LOCUS7696</name>
</gene>
<evidence type="ECO:0000313" key="2">
    <source>
        <dbReference type="EMBL" id="CAF2036905.1"/>
    </source>
</evidence>
<evidence type="ECO:0000313" key="4">
    <source>
        <dbReference type="Proteomes" id="UP000663866"/>
    </source>
</evidence>
<feature type="compositionally biased region" description="Low complexity" evidence="1">
    <location>
        <begin position="199"/>
        <end position="227"/>
    </location>
</feature>
<feature type="compositionally biased region" description="Polar residues" evidence="1">
    <location>
        <begin position="164"/>
        <end position="177"/>
    </location>
</feature>
<feature type="region of interest" description="Disordered" evidence="1">
    <location>
        <begin position="1"/>
        <end position="32"/>
    </location>
</feature>
<feature type="compositionally biased region" description="Polar residues" evidence="1">
    <location>
        <begin position="100"/>
        <end position="110"/>
    </location>
</feature>
<reference evidence="3" key="1">
    <citation type="submission" date="2021-02" db="EMBL/GenBank/DDBJ databases">
        <authorList>
            <person name="Nowell W R."/>
        </authorList>
    </citation>
    <scope>NUCLEOTIDE SEQUENCE</scope>
</reference>
<dbReference type="AlphaFoldDB" id="A0A819U8T4"/>
<evidence type="ECO:0000313" key="3">
    <source>
        <dbReference type="EMBL" id="CAF4090891.1"/>
    </source>
</evidence>